<feature type="compositionally biased region" description="Low complexity" evidence="2">
    <location>
        <begin position="12"/>
        <end position="21"/>
    </location>
</feature>
<dbReference type="PANTHER" id="PTHR47817:SF2">
    <property type="entry name" value="OS04G0686300 PROTEIN"/>
    <property type="match status" value="1"/>
</dbReference>
<accession>A0A137PFD0</accession>
<dbReference type="InterPro" id="IPR003746">
    <property type="entry name" value="DUF167"/>
</dbReference>
<dbReference type="Gene3D" id="3.30.1200.10">
    <property type="entry name" value="YggU-like"/>
    <property type="match status" value="1"/>
</dbReference>
<protein>
    <submittedName>
        <fullName evidence="3">DUF167-domain-containing protein</fullName>
    </submittedName>
</protein>
<dbReference type="HAMAP" id="MF_00634">
    <property type="entry name" value="UPF0235"/>
    <property type="match status" value="1"/>
</dbReference>
<dbReference type="Proteomes" id="UP000070444">
    <property type="component" value="Unassembled WGS sequence"/>
</dbReference>
<dbReference type="SUPFAM" id="SSF69786">
    <property type="entry name" value="YggU-like"/>
    <property type="match status" value="1"/>
</dbReference>
<dbReference type="NCBIfam" id="TIGR00251">
    <property type="entry name" value="DUF167 family protein"/>
    <property type="match status" value="1"/>
</dbReference>
<dbReference type="AlphaFoldDB" id="A0A137PFD0"/>
<dbReference type="OMA" id="KCMARFL"/>
<evidence type="ECO:0000313" key="4">
    <source>
        <dbReference type="Proteomes" id="UP000070444"/>
    </source>
</evidence>
<proteinExistence type="inferred from homology"/>
<comment type="similarity">
    <text evidence="1">Belongs to the UPF0235 family.</text>
</comment>
<feature type="region of interest" description="Disordered" evidence="2">
    <location>
        <begin position="1"/>
        <end position="28"/>
    </location>
</feature>
<dbReference type="InterPro" id="IPR036591">
    <property type="entry name" value="YggU-like_sf"/>
</dbReference>
<dbReference type="PANTHER" id="PTHR47817">
    <property type="entry name" value="OS04G0686300 PROTEIN"/>
    <property type="match status" value="1"/>
</dbReference>
<keyword evidence="4" id="KW-1185">Reference proteome</keyword>
<organism evidence="3 4">
    <name type="scientific">Conidiobolus coronatus (strain ATCC 28846 / CBS 209.66 / NRRL 28638)</name>
    <name type="common">Delacroixia coronata</name>
    <dbReference type="NCBI Taxonomy" id="796925"/>
    <lineage>
        <taxon>Eukaryota</taxon>
        <taxon>Fungi</taxon>
        <taxon>Fungi incertae sedis</taxon>
        <taxon>Zoopagomycota</taxon>
        <taxon>Entomophthoromycotina</taxon>
        <taxon>Entomophthoromycetes</taxon>
        <taxon>Entomophthorales</taxon>
        <taxon>Ancylistaceae</taxon>
        <taxon>Conidiobolus</taxon>
    </lineage>
</organism>
<gene>
    <name evidence="3" type="ORF">CONCODRAFT_15354</name>
</gene>
<feature type="compositionally biased region" description="Basic residues" evidence="2">
    <location>
        <begin position="1"/>
        <end position="11"/>
    </location>
</feature>
<dbReference type="Pfam" id="PF02594">
    <property type="entry name" value="DUF167"/>
    <property type="match status" value="1"/>
</dbReference>
<evidence type="ECO:0000313" key="3">
    <source>
        <dbReference type="EMBL" id="KXN73670.1"/>
    </source>
</evidence>
<evidence type="ECO:0000256" key="2">
    <source>
        <dbReference type="SAM" id="MobiDB-lite"/>
    </source>
</evidence>
<reference evidence="3 4" key="1">
    <citation type="journal article" date="2015" name="Genome Biol. Evol.">
        <title>Phylogenomic analyses indicate that early fungi evolved digesting cell walls of algal ancestors of land plants.</title>
        <authorList>
            <person name="Chang Y."/>
            <person name="Wang S."/>
            <person name="Sekimoto S."/>
            <person name="Aerts A.L."/>
            <person name="Choi C."/>
            <person name="Clum A."/>
            <person name="LaButti K.M."/>
            <person name="Lindquist E.A."/>
            <person name="Yee Ngan C."/>
            <person name="Ohm R.A."/>
            <person name="Salamov A.A."/>
            <person name="Grigoriev I.V."/>
            <person name="Spatafora J.W."/>
            <person name="Berbee M.L."/>
        </authorList>
    </citation>
    <scope>NUCLEOTIDE SEQUENCE [LARGE SCALE GENOMIC DNA]</scope>
    <source>
        <strain evidence="3 4">NRRL 28638</strain>
    </source>
</reference>
<sequence length="132" mass="14801">MKQKPKTKSSKSKTPASTNNTIDFNNNPSIPNYLKYLPNNKININLKIKPNAQMSQILQIVEDRVEVQVAAPPRDGEANEALVKCMARFLNLKKSQVSLVSGHKSVLKVIQLEDYNSPPETLINCILNQTKK</sequence>
<dbReference type="STRING" id="796925.A0A137PFD0"/>
<dbReference type="SMART" id="SM01152">
    <property type="entry name" value="DUF167"/>
    <property type="match status" value="1"/>
</dbReference>
<name>A0A137PFD0_CONC2</name>
<evidence type="ECO:0000256" key="1">
    <source>
        <dbReference type="ARBA" id="ARBA00010364"/>
    </source>
</evidence>
<dbReference type="OrthoDB" id="244097at2759"/>
<dbReference type="EMBL" id="KQ964433">
    <property type="protein sequence ID" value="KXN73670.1"/>
    <property type="molecule type" value="Genomic_DNA"/>
</dbReference>